<dbReference type="GO" id="GO:0006633">
    <property type="term" value="P:fatty acid biosynthetic process"/>
    <property type="evidence" value="ECO:0007669"/>
    <property type="project" value="TreeGrafter"/>
</dbReference>
<dbReference type="PANTHER" id="PTHR43775:SF37">
    <property type="entry name" value="SI:DKEY-61P9.11"/>
    <property type="match status" value="1"/>
</dbReference>
<dbReference type="Gene3D" id="1.10.1200.10">
    <property type="entry name" value="ACP-like"/>
    <property type="match status" value="1"/>
</dbReference>
<dbReference type="PROSITE" id="PS50075">
    <property type="entry name" value="CARRIER"/>
    <property type="match status" value="1"/>
</dbReference>
<keyword evidence="1" id="KW-0596">Phosphopantetheine</keyword>
<evidence type="ECO:0000256" key="2">
    <source>
        <dbReference type="ARBA" id="ARBA00022553"/>
    </source>
</evidence>
<comment type="caution">
    <text evidence="4">The sequence shown here is derived from an EMBL/GenBank/DDBJ whole genome shotgun (WGS) entry which is preliminary data.</text>
</comment>
<dbReference type="InterPro" id="IPR036736">
    <property type="entry name" value="ACP-like_sf"/>
</dbReference>
<dbReference type="SUPFAM" id="SSF47336">
    <property type="entry name" value="ACP-like"/>
    <property type="match status" value="1"/>
</dbReference>
<evidence type="ECO:0000259" key="3">
    <source>
        <dbReference type="PROSITE" id="PS50075"/>
    </source>
</evidence>
<evidence type="ECO:0000256" key="1">
    <source>
        <dbReference type="ARBA" id="ARBA00022450"/>
    </source>
</evidence>
<dbReference type="InterPro" id="IPR006162">
    <property type="entry name" value="Ppantetheine_attach_site"/>
</dbReference>
<gene>
    <name evidence="4" type="ORF">CSOJ01_14669</name>
</gene>
<protein>
    <submittedName>
        <fullName evidence="4">Polyketide synthase</fullName>
    </submittedName>
</protein>
<organism evidence="4 5">
    <name type="scientific">Colletotrichum sojae</name>
    <dbReference type="NCBI Taxonomy" id="2175907"/>
    <lineage>
        <taxon>Eukaryota</taxon>
        <taxon>Fungi</taxon>
        <taxon>Dikarya</taxon>
        <taxon>Ascomycota</taxon>
        <taxon>Pezizomycotina</taxon>
        <taxon>Sordariomycetes</taxon>
        <taxon>Hypocreomycetidae</taxon>
        <taxon>Glomerellales</taxon>
        <taxon>Glomerellaceae</taxon>
        <taxon>Colletotrichum</taxon>
        <taxon>Colletotrichum orchidearum species complex</taxon>
    </lineage>
</organism>
<evidence type="ECO:0000313" key="5">
    <source>
        <dbReference type="Proteomes" id="UP000652219"/>
    </source>
</evidence>
<dbReference type="EMBL" id="WIGN01000516">
    <property type="protein sequence ID" value="KAF6789995.1"/>
    <property type="molecule type" value="Genomic_DNA"/>
</dbReference>
<dbReference type="Proteomes" id="UP000652219">
    <property type="component" value="Unassembled WGS sequence"/>
</dbReference>
<dbReference type="GO" id="GO:0004312">
    <property type="term" value="F:fatty acid synthase activity"/>
    <property type="evidence" value="ECO:0007669"/>
    <property type="project" value="TreeGrafter"/>
</dbReference>
<dbReference type="InterPro" id="IPR050091">
    <property type="entry name" value="PKS_NRPS_Biosynth_Enz"/>
</dbReference>
<proteinExistence type="predicted"/>
<dbReference type="GO" id="GO:0031177">
    <property type="term" value="F:phosphopantetheine binding"/>
    <property type="evidence" value="ECO:0007669"/>
    <property type="project" value="InterPro"/>
</dbReference>
<dbReference type="SMART" id="SM00823">
    <property type="entry name" value="PKS_PP"/>
    <property type="match status" value="1"/>
</dbReference>
<evidence type="ECO:0000313" key="4">
    <source>
        <dbReference type="EMBL" id="KAF6789995.1"/>
    </source>
</evidence>
<dbReference type="AlphaFoldDB" id="A0A8H6IPG8"/>
<keyword evidence="5" id="KW-1185">Reference proteome</keyword>
<feature type="domain" description="Carrier" evidence="3">
    <location>
        <begin position="70"/>
        <end position="147"/>
    </location>
</feature>
<sequence>MSPEQSQVLVGLRTPADFLAKGQTPPALLDRPLFAAFSRVFGTSSPAGNEGQAAAADPAALFRANADSEDKIRVVVGCLVAKLARAMSIAPADVELSKPLSSYGVDSLMVVELRNWIRRDFEAPLAVFDIMGGVAISAVGELVVARSTMK</sequence>
<dbReference type="Pfam" id="PF23297">
    <property type="entry name" value="ACP_SdgA_C"/>
    <property type="match status" value="1"/>
</dbReference>
<reference evidence="4 5" key="1">
    <citation type="journal article" date="2020" name="Phytopathology">
        <title>Genome Sequence Resources of Colletotrichum truncatum, C. plurivorum, C. musicola, and C. sojae: Four Species Pathogenic to Soybean (Glycine max).</title>
        <authorList>
            <person name="Rogerio F."/>
            <person name="Boufleur T.R."/>
            <person name="Ciampi-Guillardi M."/>
            <person name="Sukno S.A."/>
            <person name="Thon M.R."/>
            <person name="Massola Junior N.S."/>
            <person name="Baroncelli R."/>
        </authorList>
    </citation>
    <scope>NUCLEOTIDE SEQUENCE [LARGE SCALE GENOMIC DNA]</scope>
    <source>
        <strain evidence="4 5">LFN0009</strain>
    </source>
</reference>
<keyword evidence="2" id="KW-0597">Phosphoprotein</keyword>
<accession>A0A8H6IPG8</accession>
<dbReference type="InterPro" id="IPR009081">
    <property type="entry name" value="PP-bd_ACP"/>
</dbReference>
<dbReference type="InterPro" id="IPR020806">
    <property type="entry name" value="PKS_PP-bd"/>
</dbReference>
<dbReference type="GO" id="GO:0044550">
    <property type="term" value="P:secondary metabolite biosynthetic process"/>
    <property type="evidence" value="ECO:0007669"/>
    <property type="project" value="TreeGrafter"/>
</dbReference>
<name>A0A8H6IPG8_9PEZI</name>
<dbReference type="PANTHER" id="PTHR43775">
    <property type="entry name" value="FATTY ACID SYNTHASE"/>
    <property type="match status" value="1"/>
</dbReference>
<dbReference type="PROSITE" id="PS00012">
    <property type="entry name" value="PHOSPHOPANTETHEINE"/>
    <property type="match status" value="1"/>
</dbReference>